<dbReference type="GO" id="GO:0016491">
    <property type="term" value="F:oxidoreductase activity"/>
    <property type="evidence" value="ECO:0007669"/>
    <property type="project" value="InterPro"/>
</dbReference>
<feature type="compositionally biased region" description="Low complexity" evidence="1">
    <location>
        <begin position="37"/>
        <end position="58"/>
    </location>
</feature>
<sequence>MSARSCPSTTQRSGSPTATHGCATPTPPPPSGPSAPPTSGRGAGSPARPARASRRWPGCCTTRTGPRYQQPVRKLVEGRVVPLPVVVVGAGLAGLACARRLRDHALDVVVLEAGDSPGGRVRSDRVDGFVVDRGFQVLNTAYPALRSVDLDRLDLRALPRGVRLRRGGRLADLLHPLDSAGAVLRTAPSRAATTREKLALARYGAGVVLGPVGPVKGRPDIDSRSAWAQRLPQGAIDGALQPFMAGVVLEREVTTSRVFTDLMIRMFARGLSTVPAAGMQALPELLASGLPPDTVRYGAKVVQVLPDAVRLADGRVVEARAVVVATDPWTAHVLVPELGSPPAARGVTTYYFAADPWRRQSGLLTADADGSGVLNSVILTASVPEYSADGRSLIATSVLRDDAGPDLTVDAARDVAAELHRAPSGDWELVATRDLPQALPAMPAPHQFRRPVHLVRTGVWVAGDHRDTSSIQGALVSGRRAATSVRRTLATGGTHTAHDDRKAS</sequence>
<dbReference type="Pfam" id="PF01593">
    <property type="entry name" value="Amino_oxidase"/>
    <property type="match status" value="1"/>
</dbReference>
<feature type="domain" description="Amine oxidase" evidence="2">
    <location>
        <begin position="92"/>
        <end position="485"/>
    </location>
</feature>
<evidence type="ECO:0000256" key="1">
    <source>
        <dbReference type="SAM" id="MobiDB-lite"/>
    </source>
</evidence>
<feature type="region of interest" description="Disordered" evidence="1">
    <location>
        <begin position="1"/>
        <end position="64"/>
    </location>
</feature>
<reference evidence="3 4" key="1">
    <citation type="submission" date="2018-05" db="EMBL/GenBank/DDBJ databases">
        <title>Nocardioides silvaticus genome.</title>
        <authorList>
            <person name="Li C."/>
            <person name="Wang G."/>
        </authorList>
    </citation>
    <scope>NUCLEOTIDE SEQUENCE [LARGE SCALE GENOMIC DNA]</scope>
    <source>
        <strain evidence="3 4">CCTCC AB 2018079</strain>
    </source>
</reference>
<dbReference type="PANTHER" id="PTHR42841">
    <property type="entry name" value="AMINE OXIDASE"/>
    <property type="match status" value="1"/>
</dbReference>
<dbReference type="EMBL" id="QGDD01000001">
    <property type="protein sequence ID" value="PWN04198.1"/>
    <property type="molecule type" value="Genomic_DNA"/>
</dbReference>
<accession>A0A316TKC3</accession>
<organism evidence="3 4">
    <name type="scientific">Nocardioides silvaticus</name>
    <dbReference type="NCBI Taxonomy" id="2201891"/>
    <lineage>
        <taxon>Bacteria</taxon>
        <taxon>Bacillati</taxon>
        <taxon>Actinomycetota</taxon>
        <taxon>Actinomycetes</taxon>
        <taxon>Propionibacteriales</taxon>
        <taxon>Nocardioidaceae</taxon>
        <taxon>Nocardioides</taxon>
    </lineage>
</organism>
<feature type="compositionally biased region" description="Polar residues" evidence="1">
    <location>
        <begin position="1"/>
        <end position="15"/>
    </location>
</feature>
<dbReference type="AlphaFoldDB" id="A0A316TKC3"/>
<dbReference type="InterPro" id="IPR036188">
    <property type="entry name" value="FAD/NAD-bd_sf"/>
</dbReference>
<evidence type="ECO:0000313" key="4">
    <source>
        <dbReference type="Proteomes" id="UP000245507"/>
    </source>
</evidence>
<protein>
    <recommendedName>
        <fullName evidence="2">Amine oxidase domain-containing protein</fullName>
    </recommendedName>
</protein>
<name>A0A316TKC3_9ACTN</name>
<feature type="region of interest" description="Disordered" evidence="1">
    <location>
        <begin position="482"/>
        <end position="504"/>
    </location>
</feature>
<evidence type="ECO:0000259" key="2">
    <source>
        <dbReference type="Pfam" id="PF01593"/>
    </source>
</evidence>
<dbReference type="Proteomes" id="UP000245507">
    <property type="component" value="Unassembled WGS sequence"/>
</dbReference>
<comment type="caution">
    <text evidence="3">The sequence shown here is derived from an EMBL/GenBank/DDBJ whole genome shotgun (WGS) entry which is preliminary data.</text>
</comment>
<feature type="compositionally biased region" description="Pro residues" evidence="1">
    <location>
        <begin position="25"/>
        <end position="36"/>
    </location>
</feature>
<evidence type="ECO:0000313" key="3">
    <source>
        <dbReference type="EMBL" id="PWN04198.1"/>
    </source>
</evidence>
<gene>
    <name evidence="3" type="ORF">DJ010_00650</name>
</gene>
<dbReference type="InterPro" id="IPR002937">
    <property type="entry name" value="Amino_oxidase"/>
</dbReference>
<dbReference type="Gene3D" id="3.50.50.60">
    <property type="entry name" value="FAD/NAD(P)-binding domain"/>
    <property type="match status" value="1"/>
</dbReference>
<proteinExistence type="predicted"/>
<keyword evidence="4" id="KW-1185">Reference proteome</keyword>
<dbReference type="SUPFAM" id="SSF51905">
    <property type="entry name" value="FAD/NAD(P)-binding domain"/>
    <property type="match status" value="1"/>
</dbReference>